<dbReference type="Pfam" id="PF08240">
    <property type="entry name" value="ADH_N"/>
    <property type="match status" value="1"/>
</dbReference>
<dbReference type="InterPro" id="IPR013149">
    <property type="entry name" value="ADH-like_C"/>
</dbReference>
<keyword evidence="5 9" id="KW-0560">Oxidoreductase</keyword>
<proteinExistence type="inferred from homology"/>
<dbReference type="InterPro" id="IPR020843">
    <property type="entry name" value="ER"/>
</dbReference>
<dbReference type="InterPro" id="IPR045306">
    <property type="entry name" value="SDH-like"/>
</dbReference>
<gene>
    <name evidence="9" type="primary">SORD</name>
    <name evidence="9" type="ORF">RHRU231_930055</name>
</gene>
<accession>A0A098BWT0</accession>
<sequence length="350" mass="36860">MTHTTPPSIPERMRAAVLVEPGRIEMRERPVPEPAPGDVLVRVTTVGVCGSDTHYYREGRIGEFVVEAPLVLGHEASGTIAAVGAGVPAERIGQRVSIEPQRPDPTTEETRRGRYNLCPHMRFYATPPVDGAFCDYVTIGAEFAHPVPDAVSDDAAALCEPLSVGIAAVRKAGVTAGSRVLVTGAGPIGIVTAQVARAFGATDIVVTDLDADRRALARKFGATTALDPRTDDVTDLHVDAYIDASGAPAAVATAMRAVRPAGAVVLVGSGAETMNLPVQLIQNRELVLTGVFRYAHTWPTAVALAATGRVDLDAMVTARFPLERAAEALESDRTPGNIKTVVRVHPGDDT</sequence>
<dbReference type="FunFam" id="3.40.50.720:FF:000068">
    <property type="entry name" value="Sorbitol dehydrogenase"/>
    <property type="match status" value="1"/>
</dbReference>
<dbReference type="AlphaFoldDB" id="A0A098BWT0"/>
<dbReference type="eggNOG" id="COG1063">
    <property type="taxonomic scope" value="Bacteria"/>
</dbReference>
<evidence type="ECO:0000256" key="3">
    <source>
        <dbReference type="ARBA" id="ARBA00022723"/>
    </source>
</evidence>
<name>A0A098BWT0_9NOCA</name>
<protein>
    <submittedName>
        <fullName evidence="9">Sorbitol dehydrogenase</fullName>
        <ecNumber evidence="9">1.1.1.14</ecNumber>
    </submittedName>
</protein>
<dbReference type="Gene3D" id="3.40.50.720">
    <property type="entry name" value="NAD(P)-binding Rossmann-like Domain"/>
    <property type="match status" value="1"/>
</dbReference>
<dbReference type="SUPFAM" id="SSF50129">
    <property type="entry name" value="GroES-like"/>
    <property type="match status" value="1"/>
</dbReference>
<keyword evidence="6" id="KW-0520">NAD</keyword>
<dbReference type="SUPFAM" id="SSF51735">
    <property type="entry name" value="NAD(P)-binding Rossmann-fold domains"/>
    <property type="match status" value="1"/>
</dbReference>
<dbReference type="Gene3D" id="3.90.180.10">
    <property type="entry name" value="Medium-chain alcohol dehydrogenases, catalytic domain"/>
    <property type="match status" value="1"/>
</dbReference>
<keyword evidence="3 7" id="KW-0479">Metal-binding</keyword>
<dbReference type="SMART" id="SM00829">
    <property type="entry name" value="PKS_ER"/>
    <property type="match status" value="1"/>
</dbReference>
<evidence type="ECO:0000256" key="7">
    <source>
        <dbReference type="RuleBase" id="RU361277"/>
    </source>
</evidence>
<dbReference type="Proteomes" id="UP000042997">
    <property type="component" value="Unassembled WGS sequence"/>
</dbReference>
<dbReference type="PANTHER" id="PTHR43161:SF9">
    <property type="entry name" value="SORBITOL DEHYDROGENASE"/>
    <property type="match status" value="1"/>
</dbReference>
<dbReference type="CDD" id="cd05285">
    <property type="entry name" value="sorbitol_DH"/>
    <property type="match status" value="1"/>
</dbReference>
<evidence type="ECO:0000256" key="1">
    <source>
        <dbReference type="ARBA" id="ARBA00001947"/>
    </source>
</evidence>
<evidence type="ECO:0000256" key="5">
    <source>
        <dbReference type="ARBA" id="ARBA00023002"/>
    </source>
</evidence>
<dbReference type="EMBL" id="CCSD01000109">
    <property type="protein sequence ID" value="CDZ92176.1"/>
    <property type="molecule type" value="Genomic_DNA"/>
</dbReference>
<dbReference type="EC" id="1.1.1.14" evidence="9"/>
<evidence type="ECO:0000256" key="2">
    <source>
        <dbReference type="ARBA" id="ARBA00008072"/>
    </source>
</evidence>
<dbReference type="PROSITE" id="PS00059">
    <property type="entry name" value="ADH_ZINC"/>
    <property type="match status" value="1"/>
</dbReference>
<dbReference type="Pfam" id="PF00107">
    <property type="entry name" value="ADH_zinc_N"/>
    <property type="match status" value="1"/>
</dbReference>
<comment type="cofactor">
    <cofactor evidence="1 7">
        <name>Zn(2+)</name>
        <dbReference type="ChEBI" id="CHEBI:29105"/>
    </cofactor>
</comment>
<dbReference type="GO" id="GO:0003939">
    <property type="term" value="F:L-iditol 2-dehydrogenase (NAD+) activity"/>
    <property type="evidence" value="ECO:0007669"/>
    <property type="project" value="UniProtKB-EC"/>
</dbReference>
<evidence type="ECO:0000313" key="10">
    <source>
        <dbReference type="Proteomes" id="UP000042997"/>
    </source>
</evidence>
<dbReference type="PANTHER" id="PTHR43161">
    <property type="entry name" value="SORBITOL DEHYDROGENASE"/>
    <property type="match status" value="1"/>
</dbReference>
<comment type="similarity">
    <text evidence="2 7">Belongs to the zinc-containing alcohol dehydrogenase family.</text>
</comment>
<evidence type="ECO:0000313" key="9">
    <source>
        <dbReference type="EMBL" id="CDZ92176.1"/>
    </source>
</evidence>
<evidence type="ECO:0000256" key="6">
    <source>
        <dbReference type="ARBA" id="ARBA00023027"/>
    </source>
</evidence>
<dbReference type="InterPro" id="IPR011032">
    <property type="entry name" value="GroES-like_sf"/>
</dbReference>
<evidence type="ECO:0000256" key="4">
    <source>
        <dbReference type="ARBA" id="ARBA00022833"/>
    </source>
</evidence>
<dbReference type="InterPro" id="IPR002328">
    <property type="entry name" value="ADH_Zn_CS"/>
</dbReference>
<dbReference type="InterPro" id="IPR013154">
    <property type="entry name" value="ADH-like_N"/>
</dbReference>
<dbReference type="GO" id="GO:0008270">
    <property type="term" value="F:zinc ion binding"/>
    <property type="evidence" value="ECO:0007669"/>
    <property type="project" value="InterPro"/>
</dbReference>
<evidence type="ECO:0000259" key="8">
    <source>
        <dbReference type="SMART" id="SM00829"/>
    </source>
</evidence>
<keyword evidence="4 7" id="KW-0862">Zinc</keyword>
<feature type="domain" description="Enoyl reductase (ER)" evidence="8">
    <location>
        <begin position="22"/>
        <end position="342"/>
    </location>
</feature>
<dbReference type="InterPro" id="IPR036291">
    <property type="entry name" value="NAD(P)-bd_dom_sf"/>
</dbReference>
<organism evidence="9 10">
    <name type="scientific">Rhodococcus ruber</name>
    <dbReference type="NCBI Taxonomy" id="1830"/>
    <lineage>
        <taxon>Bacteria</taxon>
        <taxon>Bacillati</taxon>
        <taxon>Actinomycetota</taxon>
        <taxon>Actinomycetes</taxon>
        <taxon>Mycobacteriales</taxon>
        <taxon>Nocardiaceae</taxon>
        <taxon>Rhodococcus</taxon>
    </lineage>
</organism>
<reference evidence="9 10" key="1">
    <citation type="journal article" date="2014" name="Genome Announc.">
        <title>Draft Genome Sequence of Propane- and Butane-Oxidizing Actinobacterium Rhodococcus ruber IEGM 231.</title>
        <authorList>
            <person name="Ivshina I.B."/>
            <person name="Kuyukina M.S."/>
            <person name="Krivoruchko A.V."/>
            <person name="Barbe V."/>
            <person name="Fischer C."/>
        </authorList>
    </citation>
    <scope>NUCLEOTIDE SEQUENCE [LARGE SCALE GENOMIC DNA]</scope>
</reference>